<dbReference type="InterPro" id="IPR017802">
    <property type="entry name" value="VWFA-rel_acidobac-type"/>
</dbReference>
<organism evidence="2 3">
    <name type="scientific">Granulicella pectinivorans</name>
    <dbReference type="NCBI Taxonomy" id="474950"/>
    <lineage>
        <taxon>Bacteria</taxon>
        <taxon>Pseudomonadati</taxon>
        <taxon>Acidobacteriota</taxon>
        <taxon>Terriglobia</taxon>
        <taxon>Terriglobales</taxon>
        <taxon>Acidobacteriaceae</taxon>
        <taxon>Granulicella</taxon>
    </lineage>
</organism>
<feature type="chain" id="PRO_5011739904" evidence="1">
    <location>
        <begin position="19"/>
        <end position="325"/>
    </location>
</feature>
<feature type="signal peptide" evidence="1">
    <location>
        <begin position="1"/>
        <end position="18"/>
    </location>
</feature>
<evidence type="ECO:0000313" key="2">
    <source>
        <dbReference type="EMBL" id="SFS04579.1"/>
    </source>
</evidence>
<dbReference type="NCBIfam" id="TIGR03436">
    <property type="entry name" value="acidobact_VWFA"/>
    <property type="match status" value="1"/>
</dbReference>
<reference evidence="2 3" key="1">
    <citation type="submission" date="2016-10" db="EMBL/GenBank/DDBJ databases">
        <authorList>
            <person name="de Groot N.N."/>
        </authorList>
    </citation>
    <scope>NUCLEOTIDE SEQUENCE [LARGE SCALE GENOMIC DNA]</scope>
    <source>
        <strain evidence="2 3">DSM 21001</strain>
    </source>
</reference>
<keyword evidence="3" id="KW-1185">Reference proteome</keyword>
<dbReference type="RefSeq" id="WP_089837067.1">
    <property type="nucleotide sequence ID" value="NZ_FOZL01000001.1"/>
</dbReference>
<evidence type="ECO:0000313" key="3">
    <source>
        <dbReference type="Proteomes" id="UP000199024"/>
    </source>
</evidence>
<protein>
    <submittedName>
        <fullName evidence="2">VWFA-related domain-containing protein</fullName>
    </submittedName>
</protein>
<sequence length="325" mass="35917">MRLSGLLLLFVAGTALHAQNDPPDTLHVSTQLVLLDATVEVKKTGSRIPGLALADFILTEDHHPQTLTYLSTDELPLSITLLFDVTESVMPVLHELANGANDVLLHLKPTDEVAVLTISSHTYLLQPFTTDRSLAFAAIRRAADTRQTNDPTFIYNDMVHVVRETALSTIPNSRRVQLWLTDGTANREEDFLSPFGGRNGPKLPNKQDATDALLRSGQVVSELIEKSTITTRSMGQHDRTGDIQAFADLTGGPVVESSAPQVTARLSALIDQIRQRYTVGYKPSDPKPAGTLCHVELKLSDSFFTRHPELRPKDLTVRTRTTYYR</sequence>
<dbReference type="InterPro" id="IPR036465">
    <property type="entry name" value="vWFA_dom_sf"/>
</dbReference>
<dbReference type="Proteomes" id="UP000199024">
    <property type="component" value="Unassembled WGS sequence"/>
</dbReference>
<dbReference type="AlphaFoldDB" id="A0A1I6LME1"/>
<keyword evidence="1" id="KW-0732">Signal</keyword>
<dbReference type="Gene3D" id="3.40.50.410">
    <property type="entry name" value="von Willebrand factor, type A domain"/>
    <property type="match status" value="1"/>
</dbReference>
<name>A0A1I6LME1_9BACT</name>
<dbReference type="EMBL" id="FOZL01000001">
    <property type="protein sequence ID" value="SFS04579.1"/>
    <property type="molecule type" value="Genomic_DNA"/>
</dbReference>
<gene>
    <name evidence="2" type="ORF">SAMN05421771_0942</name>
</gene>
<dbReference type="SUPFAM" id="SSF53300">
    <property type="entry name" value="vWA-like"/>
    <property type="match status" value="1"/>
</dbReference>
<dbReference type="STRING" id="474950.SAMN05421771_0942"/>
<evidence type="ECO:0000256" key="1">
    <source>
        <dbReference type="SAM" id="SignalP"/>
    </source>
</evidence>
<proteinExistence type="predicted"/>
<accession>A0A1I6LME1</accession>